<dbReference type="InterPro" id="IPR011712">
    <property type="entry name" value="Sig_transdc_His_kin_sub3_dim/P"/>
</dbReference>
<evidence type="ECO:0000256" key="2">
    <source>
        <dbReference type="ARBA" id="ARBA00012438"/>
    </source>
</evidence>
<dbReference type="Gene3D" id="3.30.565.10">
    <property type="entry name" value="Histidine kinase-like ATPase, C-terminal domain"/>
    <property type="match status" value="1"/>
</dbReference>
<dbReference type="Pfam" id="PF07730">
    <property type="entry name" value="HisKA_3"/>
    <property type="match status" value="1"/>
</dbReference>
<evidence type="ECO:0000256" key="1">
    <source>
        <dbReference type="ARBA" id="ARBA00000085"/>
    </source>
</evidence>
<keyword evidence="4" id="KW-0808">Transferase</keyword>
<dbReference type="GO" id="GO:0000155">
    <property type="term" value="F:phosphorelay sensor kinase activity"/>
    <property type="evidence" value="ECO:0007669"/>
    <property type="project" value="InterPro"/>
</dbReference>
<dbReference type="GO" id="GO:0005524">
    <property type="term" value="F:ATP binding"/>
    <property type="evidence" value="ECO:0007669"/>
    <property type="project" value="UniProtKB-KW"/>
</dbReference>
<dbReference type="Proteomes" id="UP000199034">
    <property type="component" value="Unassembled WGS sequence"/>
</dbReference>
<dbReference type="GO" id="GO:0046983">
    <property type="term" value="F:protein dimerization activity"/>
    <property type="evidence" value="ECO:0007669"/>
    <property type="project" value="InterPro"/>
</dbReference>
<keyword evidence="11" id="KW-1185">Reference proteome</keyword>
<organism evidence="10 11">
    <name type="scientific">Nocardioides lianchengensis</name>
    <dbReference type="NCBI Taxonomy" id="1045774"/>
    <lineage>
        <taxon>Bacteria</taxon>
        <taxon>Bacillati</taxon>
        <taxon>Actinomycetota</taxon>
        <taxon>Actinomycetes</taxon>
        <taxon>Propionibacteriales</taxon>
        <taxon>Nocardioidaceae</taxon>
        <taxon>Nocardioides</taxon>
    </lineage>
</organism>
<dbReference type="Gene3D" id="1.20.5.1930">
    <property type="match status" value="1"/>
</dbReference>
<sequence length="391" mass="42178">MAVSSAATSDARPTWRPHLVDTARALAVLATTLVGRSADDTLRLALPSTWIQCLVFVTAAFVLVARRLPLVALGATAVLDALPFWLDIGGAGYHLALMIAVYVVVAHEPSRQARRAFGLVLVLQVVLMAWDMGWRWNSMFVVLAALSVTFPAALGLAARSRSEATEALRQRAVAAERSRDADARQLLAEDRLRTARDLHDSVAHQIAVMNLNAGVASRSLRERPDDAELALVTVREAGRAVISSISDLLTSLREASWHDVVPRHDLADLRVLVDEFGTLLPGLSVSYDDAAPDPTQAVDPVLYAVVREALTNAYKHGRHEAAVDVRVRLGRRSSCVRVTNASLDRSPTITEGFGLRGMRERVVEAGGRLSATTDGDHFTLEAEVPGSGEGP</sequence>
<keyword evidence="8" id="KW-0902">Two-component regulatory system</keyword>
<gene>
    <name evidence="10" type="ORF">SAMN05421872_114112</name>
</gene>
<dbReference type="AlphaFoldDB" id="A0A1G6ZZP7"/>
<keyword evidence="7" id="KW-0067">ATP-binding</keyword>
<evidence type="ECO:0000256" key="3">
    <source>
        <dbReference type="ARBA" id="ARBA00022553"/>
    </source>
</evidence>
<evidence type="ECO:0000256" key="5">
    <source>
        <dbReference type="ARBA" id="ARBA00022741"/>
    </source>
</evidence>
<dbReference type="EMBL" id="FMZM01000014">
    <property type="protein sequence ID" value="SDE07853.1"/>
    <property type="molecule type" value="Genomic_DNA"/>
</dbReference>
<dbReference type="RefSeq" id="WP_090860468.1">
    <property type="nucleotide sequence ID" value="NZ_FMZM01000014.1"/>
</dbReference>
<evidence type="ECO:0000313" key="10">
    <source>
        <dbReference type="EMBL" id="SDE07853.1"/>
    </source>
</evidence>
<keyword evidence="6 10" id="KW-0418">Kinase</keyword>
<dbReference type="GO" id="GO:0016020">
    <property type="term" value="C:membrane"/>
    <property type="evidence" value="ECO:0007669"/>
    <property type="project" value="InterPro"/>
</dbReference>
<proteinExistence type="predicted"/>
<feature type="domain" description="Signal transduction histidine kinase subgroup 3 dimerisation and phosphoacceptor" evidence="9">
    <location>
        <begin position="191"/>
        <end position="255"/>
    </location>
</feature>
<evidence type="ECO:0000313" key="11">
    <source>
        <dbReference type="Proteomes" id="UP000199034"/>
    </source>
</evidence>
<evidence type="ECO:0000259" key="9">
    <source>
        <dbReference type="Pfam" id="PF07730"/>
    </source>
</evidence>
<dbReference type="OrthoDB" id="227596at2"/>
<keyword evidence="3" id="KW-0597">Phosphoprotein</keyword>
<dbReference type="InterPro" id="IPR050482">
    <property type="entry name" value="Sensor_HK_TwoCompSys"/>
</dbReference>
<dbReference type="InterPro" id="IPR036890">
    <property type="entry name" value="HATPase_C_sf"/>
</dbReference>
<evidence type="ECO:0000256" key="6">
    <source>
        <dbReference type="ARBA" id="ARBA00022777"/>
    </source>
</evidence>
<name>A0A1G6ZZP7_9ACTN</name>
<evidence type="ECO:0000256" key="7">
    <source>
        <dbReference type="ARBA" id="ARBA00022840"/>
    </source>
</evidence>
<dbReference type="CDD" id="cd16917">
    <property type="entry name" value="HATPase_UhpB-NarQ-NarX-like"/>
    <property type="match status" value="1"/>
</dbReference>
<accession>A0A1G6ZZP7</accession>
<comment type="catalytic activity">
    <reaction evidence="1">
        <text>ATP + protein L-histidine = ADP + protein N-phospho-L-histidine.</text>
        <dbReference type="EC" id="2.7.13.3"/>
    </reaction>
</comment>
<dbReference type="PANTHER" id="PTHR24421">
    <property type="entry name" value="NITRATE/NITRITE SENSOR PROTEIN NARX-RELATED"/>
    <property type="match status" value="1"/>
</dbReference>
<evidence type="ECO:0000256" key="4">
    <source>
        <dbReference type="ARBA" id="ARBA00022679"/>
    </source>
</evidence>
<reference evidence="10 11" key="1">
    <citation type="submission" date="2016-10" db="EMBL/GenBank/DDBJ databases">
        <authorList>
            <person name="de Groot N.N."/>
        </authorList>
    </citation>
    <scope>NUCLEOTIDE SEQUENCE [LARGE SCALE GENOMIC DNA]</scope>
    <source>
        <strain evidence="10 11">CGMCC 4.6858</strain>
    </source>
</reference>
<dbReference type="EC" id="2.7.13.3" evidence="2"/>
<keyword evidence="5" id="KW-0547">Nucleotide-binding</keyword>
<protein>
    <recommendedName>
        <fullName evidence="2">histidine kinase</fullName>
        <ecNumber evidence="2">2.7.13.3</ecNumber>
    </recommendedName>
</protein>
<dbReference type="PANTHER" id="PTHR24421:SF10">
    <property type="entry name" value="NITRATE_NITRITE SENSOR PROTEIN NARQ"/>
    <property type="match status" value="1"/>
</dbReference>
<dbReference type="STRING" id="1045774.SAMN05421872_114112"/>
<dbReference type="SUPFAM" id="SSF55874">
    <property type="entry name" value="ATPase domain of HSP90 chaperone/DNA topoisomerase II/histidine kinase"/>
    <property type="match status" value="1"/>
</dbReference>
<evidence type="ECO:0000256" key="8">
    <source>
        <dbReference type="ARBA" id="ARBA00023012"/>
    </source>
</evidence>